<proteinExistence type="predicted"/>
<organism evidence="1 2">
    <name type="scientific">Vulcanibacillus modesticaldus</name>
    <dbReference type="NCBI Taxonomy" id="337097"/>
    <lineage>
        <taxon>Bacteria</taxon>
        <taxon>Bacillati</taxon>
        <taxon>Bacillota</taxon>
        <taxon>Bacilli</taxon>
        <taxon>Bacillales</taxon>
        <taxon>Bacillaceae</taxon>
        <taxon>Vulcanibacillus</taxon>
    </lineage>
</organism>
<dbReference type="Proteomes" id="UP000243739">
    <property type="component" value="Unassembled WGS sequence"/>
</dbReference>
<accession>A0A1D2YWJ0</accession>
<dbReference type="Pfam" id="PF14398">
    <property type="entry name" value="ATPgrasp_YheCD"/>
    <property type="match status" value="1"/>
</dbReference>
<reference evidence="1 2" key="1">
    <citation type="submission" date="2016-09" db="EMBL/GenBank/DDBJ databases">
        <title>Draft genome sequence for the type strain of Vulcanibacillus modesticaldus BR, a strictly anaerobic, moderately thermophilic, and nitrate-reducing bacterium from deep sea-hydrothermal vents of the Mid-Atlantic Ridge.</title>
        <authorList>
            <person name="Abin C.A."/>
            <person name="Hollibaugh J.T."/>
        </authorList>
    </citation>
    <scope>NUCLEOTIDE SEQUENCE [LARGE SCALE GENOMIC DNA]</scope>
    <source>
        <strain evidence="1 2">BR</strain>
    </source>
</reference>
<evidence type="ECO:0008006" key="3">
    <source>
        <dbReference type="Google" id="ProtNLM"/>
    </source>
</evidence>
<dbReference type="EMBL" id="MIJF01000008">
    <property type="protein sequence ID" value="OEG00064.1"/>
    <property type="molecule type" value="Genomic_DNA"/>
</dbReference>
<name>A0A1D2YWJ0_9BACI</name>
<gene>
    <name evidence="1" type="ORF">BHF71_06355</name>
</gene>
<dbReference type="RefSeq" id="WP_069656036.1">
    <property type="nucleotide sequence ID" value="NZ_MIJF01000008.1"/>
</dbReference>
<dbReference type="Gene3D" id="3.30.470.20">
    <property type="entry name" value="ATP-grasp fold, B domain"/>
    <property type="match status" value="1"/>
</dbReference>
<dbReference type="AlphaFoldDB" id="A0A1D2YWJ0"/>
<dbReference type="OrthoDB" id="7869153at2"/>
<protein>
    <recommendedName>
        <fullName evidence="3">ATP-grasp domain-containing protein</fullName>
    </recommendedName>
</protein>
<evidence type="ECO:0000313" key="1">
    <source>
        <dbReference type="EMBL" id="OEG00064.1"/>
    </source>
</evidence>
<comment type="caution">
    <text evidence="1">The sequence shown here is derived from an EMBL/GenBank/DDBJ whole genome shotgun (WGS) entry which is preliminary data.</text>
</comment>
<dbReference type="InterPro" id="IPR026838">
    <property type="entry name" value="YheC/D"/>
</dbReference>
<dbReference type="SUPFAM" id="SSF56059">
    <property type="entry name" value="Glutathione synthetase ATP-binding domain-like"/>
    <property type="match status" value="1"/>
</dbReference>
<evidence type="ECO:0000313" key="2">
    <source>
        <dbReference type="Proteomes" id="UP000243739"/>
    </source>
</evidence>
<sequence>MTLVTIQIDQQFLVPNTIYVNPTIVNKLNLPINKAFLLSFGNKTASVRLELRSNKSNLIRISSYVANLLQLPNGIQIHAKYHKSTGLILGPILGILVQSIENNQPHSPFGKFTSFANEVTHKAYTNGILPYFFTVDDINIQTGDISGWRLIGEKWEKGTFPVPNVIYNRISSRRAEKMVLPKINQLQQKYTFTFFNSNFLNKWEVYKILIRTPIRTIIPKTIVYRGYKSIKEMLANHSIIYLKPTNGSLGRGIIKINKISNGYIVDYTRAQSSTTVTFNSFTKMYKYLQPRLSRNYLIQMGINLIKYQNRPIDFRILVQKNSSGKWSLTSMVARIARDQHIVSNIAQGGTQSKVMAAIRLANPDLAKKIRRRDISKIALLIANYIEKASDGNFAELGIDLGLDDSGKIWLIEVNSKPSKLDDQREINAPRPSVNRLIQYVLYITDFK</sequence>
<dbReference type="STRING" id="337097.BHF71_06355"/>
<keyword evidence="2" id="KW-1185">Reference proteome</keyword>